<dbReference type="PANTHER" id="PTHR34136:SF1">
    <property type="entry name" value="UDP-N-ACETYL-D-MANNOSAMINURONIC ACID TRANSFERASE"/>
    <property type="match status" value="1"/>
</dbReference>
<dbReference type="OrthoDB" id="9771846at2"/>
<evidence type="ECO:0000313" key="4">
    <source>
        <dbReference type="Proteomes" id="UP000256629"/>
    </source>
</evidence>
<dbReference type="AlphaFoldDB" id="A0A3D9HHH3"/>
<name>A0A3D9HHH3_9FLAO</name>
<dbReference type="EMBL" id="QRDX01000003">
    <property type="protein sequence ID" value="RED48933.1"/>
    <property type="molecule type" value="Genomic_DNA"/>
</dbReference>
<comment type="caution">
    <text evidence="3">The sequence shown here is derived from an EMBL/GenBank/DDBJ whole genome shotgun (WGS) entry which is preliminary data.</text>
</comment>
<keyword evidence="2 3" id="KW-0808">Transferase</keyword>
<dbReference type="InterPro" id="IPR004629">
    <property type="entry name" value="WecG_TagA_CpsF"/>
</dbReference>
<dbReference type="CDD" id="cd06533">
    <property type="entry name" value="Glyco_transf_WecG_TagA"/>
    <property type="match status" value="1"/>
</dbReference>
<dbReference type="RefSeq" id="WP_116040302.1">
    <property type="nucleotide sequence ID" value="NZ_QRDX01000003.1"/>
</dbReference>
<organism evidence="3 4">
    <name type="scientific">Seonamhaeicola aphaedonensis</name>
    <dbReference type="NCBI Taxonomy" id="1461338"/>
    <lineage>
        <taxon>Bacteria</taxon>
        <taxon>Pseudomonadati</taxon>
        <taxon>Bacteroidota</taxon>
        <taxon>Flavobacteriia</taxon>
        <taxon>Flavobacteriales</taxon>
        <taxon>Flavobacteriaceae</taxon>
    </lineage>
</organism>
<protein>
    <submittedName>
        <fullName evidence="3">N-acetylglucosaminyldiphosphoundecaprenol N-acetyl-beta-D-mannosaminyltransferase</fullName>
    </submittedName>
</protein>
<dbReference type="PANTHER" id="PTHR34136">
    <property type="match status" value="1"/>
</dbReference>
<dbReference type="GO" id="GO:0016758">
    <property type="term" value="F:hexosyltransferase activity"/>
    <property type="evidence" value="ECO:0007669"/>
    <property type="project" value="TreeGrafter"/>
</dbReference>
<sequence>MVIKFFEYNIHNNYPGWPPKSKTIINTINPHSFCVAVKDKKFKNALVNSDILIPDGIGIVKAIKFLSNKKLNRITGADMHEHLVKLANKNNLKVFYLGASNSTLDKIKKRISKEYPAVIVGSFSPEYKSEFSEKDNIILRERITNFSPDILFIGMTAPKQEKWVDSNIDEIDVSFVVSIGAVFDFYAGTVKRAPQWMINLNLEWFYRLVREPKRLWRRYLINNTKFIFYVLKKRITH</sequence>
<evidence type="ECO:0000256" key="2">
    <source>
        <dbReference type="ARBA" id="ARBA00022679"/>
    </source>
</evidence>
<dbReference type="Proteomes" id="UP000256629">
    <property type="component" value="Unassembled WGS sequence"/>
</dbReference>
<proteinExistence type="predicted"/>
<dbReference type="NCBIfam" id="TIGR00696">
    <property type="entry name" value="wecG_tagA_cpsF"/>
    <property type="match status" value="1"/>
</dbReference>
<gene>
    <name evidence="3" type="ORF">DFQ02_103264</name>
</gene>
<evidence type="ECO:0000313" key="3">
    <source>
        <dbReference type="EMBL" id="RED48933.1"/>
    </source>
</evidence>
<reference evidence="3 4" key="1">
    <citation type="submission" date="2018-07" db="EMBL/GenBank/DDBJ databases">
        <title>Genomic Encyclopedia of Type Strains, Phase III (KMG-III): the genomes of soil and plant-associated and newly described type strains.</title>
        <authorList>
            <person name="Whitman W."/>
        </authorList>
    </citation>
    <scope>NUCLEOTIDE SEQUENCE [LARGE SCALE GENOMIC DNA]</scope>
    <source>
        <strain evidence="3 4">CECT 8487</strain>
    </source>
</reference>
<keyword evidence="4" id="KW-1185">Reference proteome</keyword>
<evidence type="ECO:0000256" key="1">
    <source>
        <dbReference type="ARBA" id="ARBA00022676"/>
    </source>
</evidence>
<keyword evidence="1" id="KW-0328">Glycosyltransferase</keyword>
<dbReference type="Pfam" id="PF03808">
    <property type="entry name" value="Glyco_tran_WecG"/>
    <property type="match status" value="1"/>
</dbReference>
<accession>A0A3D9HHH3</accession>